<dbReference type="Pfam" id="PF09764">
    <property type="entry name" value="Nt_Gln_amidase"/>
    <property type="match status" value="1"/>
</dbReference>
<keyword evidence="5 8" id="KW-0378">Hydrolase</keyword>
<reference evidence="11" key="1">
    <citation type="submission" date="2013-05" db="EMBL/GenBank/DDBJ databases">
        <title>The Genome sequence of Mucor circinelloides f. circinelloides 1006PhL.</title>
        <authorList>
            <consortium name="The Broad Institute Genomics Platform"/>
            <person name="Cuomo C."/>
            <person name="Earl A."/>
            <person name="Findley K."/>
            <person name="Lee S.C."/>
            <person name="Walker B."/>
            <person name="Young S."/>
            <person name="Zeng Q."/>
            <person name="Gargeya S."/>
            <person name="Fitzgerald M."/>
            <person name="Haas B."/>
            <person name="Abouelleil A."/>
            <person name="Allen A.W."/>
            <person name="Alvarado L."/>
            <person name="Arachchi H.M."/>
            <person name="Berlin A.M."/>
            <person name="Chapman S.B."/>
            <person name="Gainer-Dewar J."/>
            <person name="Goldberg J."/>
            <person name="Griggs A."/>
            <person name="Gujja S."/>
            <person name="Hansen M."/>
            <person name="Howarth C."/>
            <person name="Imamovic A."/>
            <person name="Ireland A."/>
            <person name="Larimer J."/>
            <person name="McCowan C."/>
            <person name="Murphy C."/>
            <person name="Pearson M."/>
            <person name="Poon T.W."/>
            <person name="Priest M."/>
            <person name="Roberts A."/>
            <person name="Saif S."/>
            <person name="Shea T."/>
            <person name="Sisk P."/>
            <person name="Sykes S."/>
            <person name="Wortman J."/>
            <person name="Nusbaum C."/>
            <person name="Birren B."/>
        </authorList>
    </citation>
    <scope>NUCLEOTIDE SEQUENCE [LARGE SCALE GENOMIC DNA]</scope>
    <source>
        <strain evidence="11">1006PhL</strain>
    </source>
</reference>
<proteinExistence type="inferred from homology"/>
<dbReference type="PANTHER" id="PTHR13035:SF0">
    <property type="entry name" value="PROTEIN N-TERMINAL GLUTAMINE AMIDOHYDROLASE"/>
    <property type="match status" value="1"/>
</dbReference>
<evidence type="ECO:0000256" key="6">
    <source>
        <dbReference type="ARBA" id="ARBA00029677"/>
    </source>
</evidence>
<sequence length="199" mass="23491">MLELDILKFKQSDLLYTACYCEENIYMLCSEILKKRPELIDDFSVLFISNPHRSVPLWQQRAGRGDEHVVIWDYHVVLYYKQDSEALIYDFDTFLPFPSPADFYALETFKPNMVIKDEYKHMFRLIPAKAYLDHFESDRSHMLNENGEYTATPPQYPAIIKKGKSNLDNYISMKQDDTQDVHGTVMKSDDFYQSLFHEA</sequence>
<evidence type="ECO:0000256" key="3">
    <source>
        <dbReference type="ARBA" id="ARBA00012718"/>
    </source>
</evidence>
<evidence type="ECO:0000256" key="7">
    <source>
        <dbReference type="ARBA" id="ARBA00048768"/>
    </source>
</evidence>
<dbReference type="EMBL" id="KE123971">
    <property type="protein sequence ID" value="EPB87294.1"/>
    <property type="molecule type" value="Genomic_DNA"/>
</dbReference>
<dbReference type="InterPro" id="IPR023128">
    <property type="entry name" value="Prot_N_Gln_amidohydro_ab_roll"/>
</dbReference>
<dbReference type="OrthoDB" id="191192at2759"/>
<protein>
    <recommendedName>
        <fullName evidence="4 8">Protein N-terminal glutamine amidohydrolase</fullName>
        <ecNumber evidence="3 8">3.5.1.122</ecNumber>
    </recommendedName>
    <alternativeName>
        <fullName evidence="6 8">Protein NH2-terminal glutamine deamidase</fullName>
    </alternativeName>
</protein>
<dbReference type="InParanoid" id="S2JBY4"/>
<evidence type="ECO:0000256" key="2">
    <source>
        <dbReference type="ARBA" id="ARBA00011245"/>
    </source>
</evidence>
<dbReference type="GO" id="GO:0005634">
    <property type="term" value="C:nucleus"/>
    <property type="evidence" value="ECO:0007669"/>
    <property type="project" value="TreeGrafter"/>
</dbReference>
<dbReference type="Gene3D" id="3.10.620.10">
    <property type="entry name" value="Protein N-terminal glutamine amidohydrolase, alpha beta roll"/>
    <property type="match status" value="1"/>
</dbReference>
<dbReference type="STRING" id="1220926.S2JBY4"/>
<evidence type="ECO:0000259" key="9">
    <source>
        <dbReference type="Pfam" id="PF09764"/>
    </source>
</evidence>
<dbReference type="AlphaFoldDB" id="S2JBY4"/>
<evidence type="ECO:0000256" key="1">
    <source>
        <dbReference type="ARBA" id="ARBA00008985"/>
    </source>
</evidence>
<comment type="subunit">
    <text evidence="2 8">Monomer.</text>
</comment>
<dbReference type="VEuPathDB" id="FungiDB:HMPREF1544_05915"/>
<evidence type="ECO:0000256" key="8">
    <source>
        <dbReference type="RuleBase" id="RU367082"/>
    </source>
</evidence>
<evidence type="ECO:0000313" key="10">
    <source>
        <dbReference type="EMBL" id="EPB87294.1"/>
    </source>
</evidence>
<dbReference type="EC" id="3.5.1.122" evidence="3 8"/>
<comment type="function">
    <text evidence="8">Mediates the side-chain deamidation of N-terminal glutamine residues to glutamate, an important step in N-end rule pathway of protein degradation. Conversion of the resulting N-terminal glutamine to glutamate renders the protein susceptible to arginylation, polyubiquitination and degradation as specified by the N-end rule. Does not act on substrates with internal or C-terminal glutamine and does not act on non-glutamine residues in any position.</text>
</comment>
<accession>S2JBY4</accession>
<evidence type="ECO:0000313" key="11">
    <source>
        <dbReference type="Proteomes" id="UP000014254"/>
    </source>
</evidence>
<dbReference type="GO" id="GO:0008418">
    <property type="term" value="F:protein-N-terminal asparagine amidohydrolase activity"/>
    <property type="evidence" value="ECO:0007669"/>
    <property type="project" value="UniProtKB-UniRule"/>
</dbReference>
<dbReference type="OMA" id="GWGTVYS"/>
<comment type="catalytic activity">
    <reaction evidence="7 8">
        <text>N-terminal L-glutaminyl-[protein] + H2O = N-terminal L-glutamyl-[protein] + NH4(+)</text>
        <dbReference type="Rhea" id="RHEA:50680"/>
        <dbReference type="Rhea" id="RHEA-COMP:12668"/>
        <dbReference type="Rhea" id="RHEA-COMP:12777"/>
        <dbReference type="ChEBI" id="CHEBI:15377"/>
        <dbReference type="ChEBI" id="CHEBI:28938"/>
        <dbReference type="ChEBI" id="CHEBI:64721"/>
        <dbReference type="ChEBI" id="CHEBI:64722"/>
        <dbReference type="EC" id="3.5.1.122"/>
    </reaction>
</comment>
<keyword evidence="11" id="KW-1185">Reference proteome</keyword>
<organism evidence="10 11">
    <name type="scientific">Mucor circinelloides f. circinelloides (strain 1006PhL)</name>
    <name type="common">Mucormycosis agent</name>
    <name type="synonym">Calyptromyces circinelloides</name>
    <dbReference type="NCBI Taxonomy" id="1220926"/>
    <lineage>
        <taxon>Eukaryota</taxon>
        <taxon>Fungi</taxon>
        <taxon>Fungi incertae sedis</taxon>
        <taxon>Mucoromycota</taxon>
        <taxon>Mucoromycotina</taxon>
        <taxon>Mucoromycetes</taxon>
        <taxon>Mucorales</taxon>
        <taxon>Mucorineae</taxon>
        <taxon>Mucoraceae</taxon>
        <taxon>Mucor</taxon>
    </lineage>
</organism>
<dbReference type="InterPro" id="IPR037132">
    <property type="entry name" value="N_Gln_amidohydro_ab_roll_sf"/>
</dbReference>
<evidence type="ECO:0000256" key="4">
    <source>
        <dbReference type="ARBA" id="ARBA00021247"/>
    </source>
</evidence>
<dbReference type="InterPro" id="IPR039733">
    <property type="entry name" value="NTAQ1"/>
</dbReference>
<dbReference type="Proteomes" id="UP000014254">
    <property type="component" value="Unassembled WGS sequence"/>
</dbReference>
<dbReference type="PANTHER" id="PTHR13035">
    <property type="entry name" value="PROTEIN N-TERMINAL GLUTAMINE AMIDOHYDROLASE"/>
    <property type="match status" value="1"/>
</dbReference>
<evidence type="ECO:0000256" key="5">
    <source>
        <dbReference type="ARBA" id="ARBA00022801"/>
    </source>
</evidence>
<name>S2JBY4_MUCC1</name>
<dbReference type="GO" id="GO:0005829">
    <property type="term" value="C:cytosol"/>
    <property type="evidence" value="ECO:0007669"/>
    <property type="project" value="TreeGrafter"/>
</dbReference>
<gene>
    <name evidence="10" type="ORF">HMPREF1544_05915</name>
</gene>
<dbReference type="eggNOG" id="KOG3261">
    <property type="taxonomic scope" value="Eukaryota"/>
</dbReference>
<feature type="domain" description="Protein N-terminal glutamine amidohydrolase alpha beta roll" evidence="9">
    <location>
        <begin position="16"/>
        <end position="193"/>
    </location>
</feature>
<dbReference type="GO" id="GO:0070773">
    <property type="term" value="F:protein-N-terminal glutamine amidohydrolase activity"/>
    <property type="evidence" value="ECO:0007669"/>
    <property type="project" value="UniProtKB-UniRule"/>
</dbReference>
<comment type="similarity">
    <text evidence="1 8">Belongs to the NTAQ1 family.</text>
</comment>